<evidence type="ECO:0000256" key="2">
    <source>
        <dbReference type="ARBA" id="ARBA00022692"/>
    </source>
</evidence>
<keyword evidence="4 8" id="KW-1133">Transmembrane helix</keyword>
<name>A0A4C1STA1_EUMVA</name>
<evidence type="ECO:0000313" key="11">
    <source>
        <dbReference type="Proteomes" id="UP000299102"/>
    </source>
</evidence>
<dbReference type="GO" id="GO:0004383">
    <property type="term" value="F:guanylate cyclase activity"/>
    <property type="evidence" value="ECO:0007669"/>
    <property type="project" value="TreeGrafter"/>
</dbReference>
<dbReference type="Proteomes" id="UP000299102">
    <property type="component" value="Unassembled WGS sequence"/>
</dbReference>
<evidence type="ECO:0000256" key="3">
    <source>
        <dbReference type="ARBA" id="ARBA00022741"/>
    </source>
</evidence>
<dbReference type="GO" id="GO:0001653">
    <property type="term" value="F:peptide receptor activity"/>
    <property type="evidence" value="ECO:0007669"/>
    <property type="project" value="TreeGrafter"/>
</dbReference>
<dbReference type="AlphaFoldDB" id="A0A4C1STA1"/>
<feature type="domain" description="Guanylate cyclase" evidence="9">
    <location>
        <begin position="448"/>
        <end position="478"/>
    </location>
</feature>
<dbReference type="PROSITE" id="PS50125">
    <property type="entry name" value="GUANYLATE_CYCLASE_2"/>
    <property type="match status" value="1"/>
</dbReference>
<keyword evidence="10" id="KW-0675">Receptor</keyword>
<evidence type="ECO:0000259" key="9">
    <source>
        <dbReference type="PROSITE" id="PS50125"/>
    </source>
</evidence>
<dbReference type="PANTHER" id="PTHR11920">
    <property type="entry name" value="GUANYLYL CYCLASE"/>
    <property type="match status" value="1"/>
</dbReference>
<keyword evidence="11" id="KW-1185">Reference proteome</keyword>
<dbReference type="STRING" id="151549.A0A4C1STA1"/>
<evidence type="ECO:0000256" key="4">
    <source>
        <dbReference type="ARBA" id="ARBA00022989"/>
    </source>
</evidence>
<evidence type="ECO:0000256" key="7">
    <source>
        <dbReference type="ARBA" id="ARBA00023239"/>
    </source>
</evidence>
<dbReference type="InterPro" id="IPR050401">
    <property type="entry name" value="Cyclic_nucleotide_synthase"/>
</dbReference>
<comment type="subcellular location">
    <subcellularLocation>
        <location evidence="1">Membrane</location>
    </subcellularLocation>
</comment>
<dbReference type="Gene3D" id="6.10.250.780">
    <property type="match status" value="1"/>
</dbReference>
<feature type="transmembrane region" description="Helical" evidence="8">
    <location>
        <begin position="367"/>
        <end position="389"/>
    </location>
</feature>
<dbReference type="GO" id="GO:0007168">
    <property type="term" value="P:receptor guanylyl cyclase signaling pathway"/>
    <property type="evidence" value="ECO:0007669"/>
    <property type="project" value="TreeGrafter"/>
</dbReference>
<keyword evidence="7" id="KW-0456">Lyase</keyword>
<dbReference type="InterPro" id="IPR001054">
    <property type="entry name" value="A/G_cyclase"/>
</dbReference>
<keyword evidence="6" id="KW-0325">Glycoprotein</keyword>
<evidence type="ECO:0000256" key="5">
    <source>
        <dbReference type="ARBA" id="ARBA00023136"/>
    </source>
</evidence>
<accession>A0A4C1STA1</accession>
<dbReference type="Pfam" id="PF00211">
    <property type="entry name" value="Guanylate_cyc"/>
    <property type="match status" value="1"/>
</dbReference>
<dbReference type="GO" id="GO:0004016">
    <property type="term" value="F:adenylate cyclase activity"/>
    <property type="evidence" value="ECO:0007669"/>
    <property type="project" value="TreeGrafter"/>
</dbReference>
<keyword evidence="5 8" id="KW-0472">Membrane</keyword>
<reference evidence="10 11" key="1">
    <citation type="journal article" date="2019" name="Commun. Biol.">
        <title>The bagworm genome reveals a unique fibroin gene that provides high tensile strength.</title>
        <authorList>
            <person name="Kono N."/>
            <person name="Nakamura H."/>
            <person name="Ohtoshi R."/>
            <person name="Tomita M."/>
            <person name="Numata K."/>
            <person name="Arakawa K."/>
        </authorList>
    </citation>
    <scope>NUCLEOTIDE SEQUENCE [LARGE SCALE GENOMIC DNA]</scope>
</reference>
<evidence type="ECO:0000256" key="1">
    <source>
        <dbReference type="ARBA" id="ARBA00004370"/>
    </source>
</evidence>
<proteinExistence type="predicted"/>
<dbReference type="GO" id="GO:0005886">
    <property type="term" value="C:plasma membrane"/>
    <property type="evidence" value="ECO:0007669"/>
    <property type="project" value="TreeGrafter"/>
</dbReference>
<dbReference type="EMBL" id="BGZK01000017">
    <property type="protein sequence ID" value="GBP05362.1"/>
    <property type="molecule type" value="Genomic_DNA"/>
</dbReference>
<dbReference type="Gene3D" id="3.30.70.1230">
    <property type="entry name" value="Nucleotide cyclase"/>
    <property type="match status" value="1"/>
</dbReference>
<evidence type="ECO:0000256" key="8">
    <source>
        <dbReference type="SAM" id="Phobius"/>
    </source>
</evidence>
<dbReference type="InterPro" id="IPR029787">
    <property type="entry name" value="Nucleotide_cyclase"/>
</dbReference>
<dbReference type="GO" id="GO:0000166">
    <property type="term" value="F:nucleotide binding"/>
    <property type="evidence" value="ECO:0007669"/>
    <property type="project" value="UniProtKB-KW"/>
</dbReference>
<protein>
    <submittedName>
        <fullName evidence="10">Receptor-type guanylate cyclase gcy-13</fullName>
    </submittedName>
</protein>
<dbReference type="GO" id="GO:0035556">
    <property type="term" value="P:intracellular signal transduction"/>
    <property type="evidence" value="ECO:0007669"/>
    <property type="project" value="InterPro"/>
</dbReference>
<evidence type="ECO:0000313" key="10">
    <source>
        <dbReference type="EMBL" id="GBP05362.1"/>
    </source>
</evidence>
<keyword evidence="2 8" id="KW-0812">Transmembrane</keyword>
<organism evidence="10 11">
    <name type="scientific">Eumeta variegata</name>
    <name type="common">Bagworm moth</name>
    <name type="synonym">Eumeta japonica</name>
    <dbReference type="NCBI Taxonomy" id="151549"/>
    <lineage>
        <taxon>Eukaryota</taxon>
        <taxon>Metazoa</taxon>
        <taxon>Ecdysozoa</taxon>
        <taxon>Arthropoda</taxon>
        <taxon>Hexapoda</taxon>
        <taxon>Insecta</taxon>
        <taxon>Pterygota</taxon>
        <taxon>Neoptera</taxon>
        <taxon>Endopterygota</taxon>
        <taxon>Lepidoptera</taxon>
        <taxon>Glossata</taxon>
        <taxon>Ditrysia</taxon>
        <taxon>Tineoidea</taxon>
        <taxon>Psychidae</taxon>
        <taxon>Oiketicinae</taxon>
        <taxon>Eumeta</taxon>
    </lineage>
</organism>
<dbReference type="PANTHER" id="PTHR11920:SF501">
    <property type="entry name" value="GUANYLATE CYCLASE 32E"/>
    <property type="match status" value="1"/>
</dbReference>
<keyword evidence="3" id="KW-0547">Nucleotide-binding</keyword>
<gene>
    <name evidence="10" type="primary">gcy-13</name>
    <name evidence="10" type="ORF">EVAR_76784_1</name>
</gene>
<comment type="caution">
    <text evidence="10">The sequence shown here is derived from an EMBL/GenBank/DDBJ whole genome shotgun (WGS) entry which is preliminary data.</text>
</comment>
<dbReference type="OrthoDB" id="60033at2759"/>
<evidence type="ECO:0000256" key="6">
    <source>
        <dbReference type="ARBA" id="ARBA00023180"/>
    </source>
</evidence>
<dbReference type="SUPFAM" id="SSF55073">
    <property type="entry name" value="Nucleotide cyclase"/>
    <property type="match status" value="1"/>
</dbReference>
<sequence>MYTFCFYRARSKLREDVVELRNVTAEARGRLKLYETINGPLLARLAQEVKSITSRIWRQLLAAYELLKCAEEFSVTATWHTIPASYPRLDPYRVPTKERYESEMNCLDSFAQFESAKWFETLNGTLRPSKDRTNVFEEASAFMDKIRSIQLRLWAIISGGKGVNQKLKPSPRACLIRRGICSLLLTPMEIVNSMFCVYILSTKEFQAHFAYSKNSGKLQQLFTELVQIPILRILFGSLRYVKLMPSGFLAVWRRLMMDSVFFQTSLFSRALQCDGWLATVSDAPLPLHFIGGASVAHHDKPSVADSVVLTTVALSDLRPALGQRRWFKVKVPCIRNEKAYRRLRFNYMSILIFRTSVDSEVWKARRMLAVGVVILTLVLLVSPIFIMLLRHTVVAIQRFTVSLESSTQKLMNEKQKSDLLLSRMLPMPVIRRLRAQRAVPAEAFDAVTIFFSDIVGFTTICATSSPMEVINMLNMLYK</sequence>